<proteinExistence type="predicted"/>
<dbReference type="Pfam" id="PF08495">
    <property type="entry name" value="FIST"/>
    <property type="match status" value="1"/>
</dbReference>
<evidence type="ECO:0000256" key="1">
    <source>
        <dbReference type="SAM" id="MobiDB-lite"/>
    </source>
</evidence>
<name>F0WZ89_9STRA</name>
<reference evidence="3" key="2">
    <citation type="submission" date="2011-02" db="EMBL/GenBank/DDBJ databases">
        <authorList>
            <person name="MacLean D."/>
        </authorList>
    </citation>
    <scope>NUCLEOTIDE SEQUENCE</scope>
</reference>
<feature type="region of interest" description="Disordered" evidence="1">
    <location>
        <begin position="99"/>
        <end position="123"/>
    </location>
</feature>
<evidence type="ECO:0000313" key="3">
    <source>
        <dbReference type="EMBL" id="CCA26806.1"/>
    </source>
</evidence>
<organism evidence="3">
    <name type="scientific">Albugo laibachii Nc14</name>
    <dbReference type="NCBI Taxonomy" id="890382"/>
    <lineage>
        <taxon>Eukaryota</taxon>
        <taxon>Sar</taxon>
        <taxon>Stramenopiles</taxon>
        <taxon>Oomycota</taxon>
        <taxon>Peronosporomycetes</taxon>
        <taxon>Albuginales</taxon>
        <taxon>Albuginaceae</taxon>
        <taxon>Albugo</taxon>
    </lineage>
</organism>
<reference evidence="3" key="1">
    <citation type="journal article" date="2011" name="PLoS Biol.">
        <title>Gene gain and loss during evolution of obligate parasitism in the white rust pathogen of Arabidopsis thaliana.</title>
        <authorList>
            <person name="Kemen E."/>
            <person name="Gardiner A."/>
            <person name="Schultz-Larsen T."/>
            <person name="Kemen A.C."/>
            <person name="Balmuth A.L."/>
            <person name="Robert-Seilaniantz A."/>
            <person name="Bailey K."/>
            <person name="Holub E."/>
            <person name="Studholme D.J."/>
            <person name="Maclean D."/>
            <person name="Jones J.D."/>
        </authorList>
    </citation>
    <scope>NUCLEOTIDE SEQUENCE</scope>
</reference>
<dbReference type="AlphaFoldDB" id="F0WZ89"/>
<dbReference type="EMBL" id="FR824460">
    <property type="protein sequence ID" value="CCA26806.1"/>
    <property type="molecule type" value="Genomic_DNA"/>
</dbReference>
<dbReference type="PANTHER" id="PTHR40252">
    <property type="entry name" value="BLR0328 PROTEIN"/>
    <property type="match status" value="1"/>
</dbReference>
<accession>F0WZ89</accession>
<gene>
    <name evidence="3" type="primary">AlNc14C417G11495</name>
    <name evidence="3" type="ORF">ALNC14_129500</name>
</gene>
<dbReference type="InterPro" id="IPR013702">
    <property type="entry name" value="FIST_domain_N"/>
</dbReference>
<evidence type="ECO:0000259" key="2">
    <source>
        <dbReference type="Pfam" id="PF08495"/>
    </source>
</evidence>
<protein>
    <submittedName>
        <fullName evidence="3">Uncharacterized protein AlNc14C417G11495</fullName>
    </submittedName>
</protein>
<dbReference type="PANTHER" id="PTHR40252:SF2">
    <property type="entry name" value="BLR0328 PROTEIN"/>
    <property type="match status" value="1"/>
</dbReference>
<dbReference type="HOGENOM" id="CLU_441063_0_0_1"/>
<sequence>MCFVEYSDIQQFEKHNQQRVIHFCSVETLSSRELMARFNNKKSIPSNVSKCKRIMIRNGLYQEHYSHSVAHKIVQFIRNRMVAIRNLINTTLCLPVGEQKRDRSSSLPNKFGQEDDPEDDPKDVDEIVTASQRSVRSYPSKHCDSIHSENQKRQCTTCHQEQCRHTILDTNIDHLESIVSNLVLKPSPLVSLLLEPGSCHINDTFQFASGISNKVDTQTAVRSAFGQVCKALDSRYPHMMIVSYSIEYDADQMHKELHSIAPKSMLIGSTSDLGLFTQSNSIYHGRAIAILGIYDPKGAYGFVNSDFHQTSVKEGTLDCLQEGRKLLAIKNEKNPDMTWLSISHGNENSVIQALDNELVGNCVILAGGSLREHVITTVEYPSESSRHPTQLCSHATHCSKVTSQGVAMAFCCPSIQILHAFFTCYEPISTKTLTVTQTCGDTSLEKLNKKPALSTLDTACCGILHECVSHPQKYDISSNLTPLYYPLGRESSTSRFQIIQPFLADSHLALKIDVPVKTREKLRLMSMYVDSTRDHFMRNFGSITESCEVHGCQMTLSSNYIHLEQKQTRRSIASIMWKLFPSSVLLGTVSDGQQGRLSIDERALHANGIISAVVFTLMKK</sequence>
<feature type="compositionally biased region" description="Acidic residues" evidence="1">
    <location>
        <begin position="114"/>
        <end position="123"/>
    </location>
</feature>
<feature type="domain" description="FIST" evidence="2">
    <location>
        <begin position="240"/>
        <end position="449"/>
    </location>
</feature>